<keyword evidence="2" id="KW-0472">Membrane</keyword>
<keyword evidence="1" id="KW-0732">Signal</keyword>
<dbReference type="GO" id="GO:0016020">
    <property type="term" value="C:membrane"/>
    <property type="evidence" value="ECO:0007669"/>
    <property type="project" value="InterPro"/>
</dbReference>
<keyword evidence="2" id="KW-0812">Transmembrane</keyword>
<dbReference type="KEGG" id="dqu:106742370"/>
<feature type="domain" description="Activin types I and II receptor" evidence="3">
    <location>
        <begin position="34"/>
        <end position="130"/>
    </location>
</feature>
<sequence length="236" mass="25890">MPRETILSRSLTRYLAAVCITSLTSGLKQVEGRMCVCTSKACREMGADVCSTKFSCYTEFILTAGQGVGESTTTRGCTESATPLLCETKSWATRSRSANINNVEPSVSPWLRVPWPTLKCCDSHDYCNADDNESNASTWTPESRKMTDLTHSAVGLGAPKNGVSTSRDVMPTIQWSDRHREDSSEFSGDRLLRNRVKALHVAALVLAVAALVSVLASCYVITRFLRSNRYTMDSVN</sequence>
<protein>
    <submittedName>
        <fullName evidence="5">Uncharacterized protein LOC106742370</fullName>
    </submittedName>
</protein>
<dbReference type="Proteomes" id="UP000515204">
    <property type="component" value="Unplaced"/>
</dbReference>
<dbReference type="GeneID" id="106742370"/>
<evidence type="ECO:0000256" key="2">
    <source>
        <dbReference type="SAM" id="Phobius"/>
    </source>
</evidence>
<dbReference type="Pfam" id="PF01064">
    <property type="entry name" value="Activin_recp"/>
    <property type="match status" value="1"/>
</dbReference>
<name>A0A6P3WXI1_DINQU</name>
<dbReference type="InterPro" id="IPR000472">
    <property type="entry name" value="Activin_recp"/>
</dbReference>
<evidence type="ECO:0000256" key="1">
    <source>
        <dbReference type="ARBA" id="ARBA00022729"/>
    </source>
</evidence>
<keyword evidence="2" id="KW-1133">Transmembrane helix</keyword>
<feature type="transmembrane region" description="Helical" evidence="2">
    <location>
        <begin position="199"/>
        <end position="222"/>
    </location>
</feature>
<dbReference type="OrthoDB" id="7581972at2759"/>
<keyword evidence="4" id="KW-1185">Reference proteome</keyword>
<accession>A0A6P3WXI1</accession>
<evidence type="ECO:0000259" key="3">
    <source>
        <dbReference type="Pfam" id="PF01064"/>
    </source>
</evidence>
<organism evidence="4 5">
    <name type="scientific">Dinoponera quadriceps</name>
    <name type="common">South American ant</name>
    <dbReference type="NCBI Taxonomy" id="609295"/>
    <lineage>
        <taxon>Eukaryota</taxon>
        <taxon>Metazoa</taxon>
        <taxon>Ecdysozoa</taxon>
        <taxon>Arthropoda</taxon>
        <taxon>Hexapoda</taxon>
        <taxon>Insecta</taxon>
        <taxon>Pterygota</taxon>
        <taxon>Neoptera</taxon>
        <taxon>Endopterygota</taxon>
        <taxon>Hymenoptera</taxon>
        <taxon>Apocrita</taxon>
        <taxon>Aculeata</taxon>
        <taxon>Formicoidea</taxon>
        <taxon>Formicidae</taxon>
        <taxon>Ponerinae</taxon>
        <taxon>Ponerini</taxon>
        <taxon>Dinoponera</taxon>
    </lineage>
</organism>
<evidence type="ECO:0000313" key="5">
    <source>
        <dbReference type="RefSeq" id="XP_014470735.1"/>
    </source>
</evidence>
<dbReference type="RefSeq" id="XP_014470735.1">
    <property type="nucleotide sequence ID" value="XM_014615249.1"/>
</dbReference>
<gene>
    <name evidence="5" type="primary">LOC106742370</name>
</gene>
<proteinExistence type="predicted"/>
<evidence type="ECO:0000313" key="4">
    <source>
        <dbReference type="Proteomes" id="UP000515204"/>
    </source>
</evidence>
<dbReference type="GO" id="GO:0004675">
    <property type="term" value="F:transmembrane receptor protein serine/threonine kinase activity"/>
    <property type="evidence" value="ECO:0007669"/>
    <property type="project" value="InterPro"/>
</dbReference>
<reference evidence="5" key="1">
    <citation type="submission" date="2025-08" db="UniProtKB">
        <authorList>
            <consortium name="RefSeq"/>
        </authorList>
    </citation>
    <scope>IDENTIFICATION</scope>
</reference>
<dbReference type="AlphaFoldDB" id="A0A6P3WXI1"/>